<dbReference type="eggNOG" id="COG3637">
    <property type="taxonomic scope" value="Bacteria"/>
</dbReference>
<dbReference type="PANTHER" id="PTHR34001">
    <property type="entry name" value="BLL7405 PROTEIN"/>
    <property type="match status" value="1"/>
</dbReference>
<keyword evidence="2 6" id="KW-0732">Signal</keyword>
<dbReference type="STRING" id="69279.BG36_22880"/>
<accession>A0A011USA6</accession>
<dbReference type="PANTHER" id="PTHR34001:SF3">
    <property type="entry name" value="BLL7405 PROTEIN"/>
    <property type="match status" value="1"/>
</dbReference>
<evidence type="ECO:0000256" key="6">
    <source>
        <dbReference type="SAM" id="SignalP"/>
    </source>
</evidence>
<comment type="similarity">
    <text evidence="5">Belongs to the Omp25/RopB family.</text>
</comment>
<dbReference type="HOGENOM" id="CLU_037100_0_1_5"/>
<dbReference type="Pfam" id="PF13505">
    <property type="entry name" value="OMP_b-brl"/>
    <property type="match status" value="1"/>
</dbReference>
<dbReference type="InterPro" id="IPR011250">
    <property type="entry name" value="OMP/PagP_B-barrel"/>
</dbReference>
<feature type="chain" id="PRO_5001463967" evidence="6">
    <location>
        <begin position="28"/>
        <end position="235"/>
    </location>
</feature>
<evidence type="ECO:0000256" key="3">
    <source>
        <dbReference type="ARBA" id="ARBA00023136"/>
    </source>
</evidence>
<organism evidence="8 9">
    <name type="scientific">Aquamicrobium defluvii</name>
    <dbReference type="NCBI Taxonomy" id="69279"/>
    <lineage>
        <taxon>Bacteria</taxon>
        <taxon>Pseudomonadati</taxon>
        <taxon>Pseudomonadota</taxon>
        <taxon>Alphaproteobacteria</taxon>
        <taxon>Hyphomicrobiales</taxon>
        <taxon>Phyllobacteriaceae</taxon>
        <taxon>Aquamicrobium</taxon>
    </lineage>
</organism>
<dbReference type="Gene3D" id="2.40.160.20">
    <property type="match status" value="1"/>
</dbReference>
<dbReference type="PATRIC" id="fig|69279.3.peg.1507"/>
<evidence type="ECO:0000256" key="4">
    <source>
        <dbReference type="ARBA" id="ARBA00023237"/>
    </source>
</evidence>
<name>A0A011USA6_9HYPH</name>
<dbReference type="GO" id="GO:0009279">
    <property type="term" value="C:cell outer membrane"/>
    <property type="evidence" value="ECO:0007669"/>
    <property type="project" value="UniProtKB-SubCell"/>
</dbReference>
<comment type="caution">
    <text evidence="8">The sequence shown here is derived from an EMBL/GenBank/DDBJ whole genome shotgun (WGS) entry which is preliminary data.</text>
</comment>
<evidence type="ECO:0000259" key="7">
    <source>
        <dbReference type="Pfam" id="PF13505"/>
    </source>
</evidence>
<dbReference type="Proteomes" id="UP000019849">
    <property type="component" value="Unassembled WGS sequence"/>
</dbReference>
<sequence>MFSWGDIMKKLLLASALTALTFSAAHAADAVAYEPAPVAATAYDWSGFYFGAHAGYGWGDYTPFSPADGNTGPNIDVDGFVGGLTAGYNWQFDSVVLGVEADISNGPDGKRARGTNGPDWSCNTGDCNVDIEWFGTVRGRLGYAVDRFLVYGTGGFAFGHVEGGIRNSDQQGGGSATGWAAGAGVEFAWNQHWTTKAEYLHVDLGDIPFGADDDGGSFKGDGSFDVFRLGINYKF</sequence>
<evidence type="ECO:0000256" key="5">
    <source>
        <dbReference type="ARBA" id="ARBA00038306"/>
    </source>
</evidence>
<evidence type="ECO:0000256" key="2">
    <source>
        <dbReference type="ARBA" id="ARBA00022729"/>
    </source>
</evidence>
<protein>
    <submittedName>
        <fullName evidence="8">Membrane protein</fullName>
    </submittedName>
</protein>
<dbReference type="InterPro" id="IPR051692">
    <property type="entry name" value="OMP-like"/>
</dbReference>
<keyword evidence="3" id="KW-0472">Membrane</keyword>
<evidence type="ECO:0000313" key="9">
    <source>
        <dbReference type="Proteomes" id="UP000019849"/>
    </source>
</evidence>
<reference evidence="8 9" key="1">
    <citation type="submission" date="2014-02" db="EMBL/GenBank/DDBJ databases">
        <title>Aquamicrobium defluvii Genome sequencing.</title>
        <authorList>
            <person name="Wang X."/>
        </authorList>
    </citation>
    <scope>NUCLEOTIDE SEQUENCE [LARGE SCALE GENOMIC DNA]</scope>
    <source>
        <strain evidence="8 9">W13Z1</strain>
    </source>
</reference>
<gene>
    <name evidence="8" type="ORF">BG36_22880</name>
</gene>
<comment type="subcellular location">
    <subcellularLocation>
        <location evidence="1">Cell outer membrane</location>
    </subcellularLocation>
</comment>
<dbReference type="AlphaFoldDB" id="A0A011USA6"/>
<evidence type="ECO:0000256" key="1">
    <source>
        <dbReference type="ARBA" id="ARBA00004442"/>
    </source>
</evidence>
<evidence type="ECO:0000313" key="8">
    <source>
        <dbReference type="EMBL" id="EXL09136.1"/>
    </source>
</evidence>
<feature type="signal peptide" evidence="6">
    <location>
        <begin position="1"/>
        <end position="27"/>
    </location>
</feature>
<proteinExistence type="inferred from homology"/>
<dbReference type="EMBL" id="JENY01000008">
    <property type="protein sequence ID" value="EXL09136.1"/>
    <property type="molecule type" value="Genomic_DNA"/>
</dbReference>
<feature type="domain" description="Outer membrane protein beta-barrel" evidence="7">
    <location>
        <begin position="17"/>
        <end position="235"/>
    </location>
</feature>
<dbReference type="SUPFAM" id="SSF56925">
    <property type="entry name" value="OMPA-like"/>
    <property type="match status" value="1"/>
</dbReference>
<dbReference type="InterPro" id="IPR027385">
    <property type="entry name" value="Beta-barrel_OMP"/>
</dbReference>
<keyword evidence="4" id="KW-0998">Cell outer membrane</keyword>